<feature type="chain" id="PRO_5015673976" description="Peptidase S1 domain-containing protein" evidence="3">
    <location>
        <begin position="23"/>
        <end position="377"/>
    </location>
</feature>
<organism evidence="5 6">
    <name type="scientific">Pararhodobacter aggregans</name>
    <dbReference type="NCBI Taxonomy" id="404875"/>
    <lineage>
        <taxon>Bacteria</taxon>
        <taxon>Pseudomonadati</taxon>
        <taxon>Pseudomonadota</taxon>
        <taxon>Alphaproteobacteria</taxon>
        <taxon>Rhodobacterales</taxon>
        <taxon>Paracoccaceae</taxon>
        <taxon>Pararhodobacter</taxon>
    </lineage>
</organism>
<dbReference type="OrthoDB" id="3078754at2"/>
<dbReference type="RefSeq" id="WP_107752163.1">
    <property type="nucleotide sequence ID" value="NZ_QBKF01000006.1"/>
</dbReference>
<dbReference type="PANTHER" id="PTHR15462">
    <property type="entry name" value="SERINE PROTEASE"/>
    <property type="match status" value="1"/>
</dbReference>
<evidence type="ECO:0000256" key="3">
    <source>
        <dbReference type="SAM" id="SignalP"/>
    </source>
</evidence>
<reference evidence="5 6" key="1">
    <citation type="journal article" date="2011" name="Syst. Appl. Microbiol.">
        <title>Defluviimonas denitrificans gen. nov., sp. nov., and Pararhodobacter aggregans gen. nov., sp. nov., non-phototrophic Rhodobacteraceae from the biofilter of a marine aquaculture.</title>
        <authorList>
            <person name="Foesel B.U."/>
            <person name="Drake H.L."/>
            <person name="Schramm A."/>
        </authorList>
    </citation>
    <scope>NUCLEOTIDE SEQUENCE [LARGE SCALE GENOMIC DNA]</scope>
    <source>
        <strain evidence="5 6">D1-19</strain>
    </source>
</reference>
<dbReference type="InterPro" id="IPR001254">
    <property type="entry name" value="Trypsin_dom"/>
</dbReference>
<dbReference type="AlphaFoldDB" id="A0A2T7URD5"/>
<evidence type="ECO:0000313" key="6">
    <source>
        <dbReference type="Proteomes" id="UP000244810"/>
    </source>
</evidence>
<dbReference type="InterPro" id="IPR018114">
    <property type="entry name" value="TRYPSIN_HIS"/>
</dbReference>
<keyword evidence="6" id="KW-1185">Reference proteome</keyword>
<evidence type="ECO:0000256" key="1">
    <source>
        <dbReference type="ARBA" id="ARBA00022729"/>
    </source>
</evidence>
<gene>
    <name evidence="5" type="ORF">DDE23_12955</name>
</gene>
<dbReference type="GO" id="GO:0004252">
    <property type="term" value="F:serine-type endopeptidase activity"/>
    <property type="evidence" value="ECO:0007669"/>
    <property type="project" value="InterPro"/>
</dbReference>
<feature type="domain" description="Peptidase S1" evidence="4">
    <location>
        <begin position="173"/>
        <end position="344"/>
    </location>
</feature>
<protein>
    <recommendedName>
        <fullName evidence="4">Peptidase S1 domain-containing protein</fullName>
    </recommendedName>
</protein>
<keyword evidence="1 3" id="KW-0732">Signal</keyword>
<dbReference type="InterPro" id="IPR043504">
    <property type="entry name" value="Peptidase_S1_PA_chymotrypsin"/>
</dbReference>
<evidence type="ECO:0000259" key="4">
    <source>
        <dbReference type="Pfam" id="PF00089"/>
    </source>
</evidence>
<dbReference type="PROSITE" id="PS00134">
    <property type="entry name" value="TRYPSIN_HIS"/>
    <property type="match status" value="1"/>
</dbReference>
<dbReference type="GO" id="GO:0006508">
    <property type="term" value="P:proteolysis"/>
    <property type="evidence" value="ECO:0007669"/>
    <property type="project" value="InterPro"/>
</dbReference>
<dbReference type="Pfam" id="PF00089">
    <property type="entry name" value="Trypsin"/>
    <property type="match status" value="1"/>
</dbReference>
<dbReference type="Proteomes" id="UP000244810">
    <property type="component" value="Unassembled WGS sequence"/>
</dbReference>
<feature type="region of interest" description="Disordered" evidence="2">
    <location>
        <begin position="51"/>
        <end position="87"/>
    </location>
</feature>
<accession>A0A2T7URD5</accession>
<proteinExistence type="predicted"/>
<dbReference type="SUPFAM" id="SSF50494">
    <property type="entry name" value="Trypsin-like serine proteases"/>
    <property type="match status" value="1"/>
</dbReference>
<dbReference type="Gene3D" id="2.40.10.10">
    <property type="entry name" value="Trypsin-like serine proteases"/>
    <property type="match status" value="2"/>
</dbReference>
<sequence length="377" mass="39401">MNHSRLAMLGLALTLAAGPALAQRVVEFDVTPRTFSHSDFSTVEGRRAVQPLPFATYDSSSPNRMRSDTGAPSVSPGRPPEAGSAQRAQALYPDQWALLAAPPTREGARPSAGDPAAPEGGVDFLAGSSAGSSRSNFAGTTGVFTQYCENCDAANVNYPQIAIGALFFDIASGGSASCSASVIGSNTIVTAAHCCYDHDAEANNTNFTFVPAYRDGAAPVGSFAGIRARVLGAYRNNPGRANDLCVIRLAPDAGGNQVSFYTGWLGTAENFDYYQNMHAVGYPGNLGGGQFQQVCTATGSRPPQGCERNNVLNMGCSMTYGSSGGPWILYYRNGSYVNSVVSGYDNVSCTGDFGTVFNGPRFASNNLGTLCDSPGWC</sequence>
<feature type="signal peptide" evidence="3">
    <location>
        <begin position="1"/>
        <end position="22"/>
    </location>
</feature>
<evidence type="ECO:0000313" key="5">
    <source>
        <dbReference type="EMBL" id="PVE47151.1"/>
    </source>
</evidence>
<dbReference type="InterPro" id="IPR050966">
    <property type="entry name" value="Glutamyl_endopeptidase"/>
</dbReference>
<feature type="region of interest" description="Disordered" evidence="2">
    <location>
        <begin position="103"/>
        <end position="125"/>
    </location>
</feature>
<dbReference type="InterPro" id="IPR009003">
    <property type="entry name" value="Peptidase_S1_PA"/>
</dbReference>
<name>A0A2T7URD5_9RHOB</name>
<comment type="caution">
    <text evidence="5">The sequence shown here is derived from an EMBL/GenBank/DDBJ whole genome shotgun (WGS) entry which is preliminary data.</text>
</comment>
<dbReference type="EMBL" id="QDDR01000006">
    <property type="protein sequence ID" value="PVE47151.1"/>
    <property type="molecule type" value="Genomic_DNA"/>
</dbReference>
<evidence type="ECO:0000256" key="2">
    <source>
        <dbReference type="SAM" id="MobiDB-lite"/>
    </source>
</evidence>